<organism evidence="2 3">
    <name type="scientific">Elysia crispata</name>
    <name type="common">lettuce slug</name>
    <dbReference type="NCBI Taxonomy" id="231223"/>
    <lineage>
        <taxon>Eukaryota</taxon>
        <taxon>Metazoa</taxon>
        <taxon>Spiralia</taxon>
        <taxon>Lophotrochozoa</taxon>
        <taxon>Mollusca</taxon>
        <taxon>Gastropoda</taxon>
        <taxon>Heterobranchia</taxon>
        <taxon>Euthyneura</taxon>
        <taxon>Panpulmonata</taxon>
        <taxon>Sacoglossa</taxon>
        <taxon>Placobranchoidea</taxon>
        <taxon>Plakobranchidae</taxon>
        <taxon>Elysia</taxon>
    </lineage>
</organism>
<protein>
    <submittedName>
        <fullName evidence="2">Uncharacterized protein</fullName>
    </submittedName>
</protein>
<feature type="region of interest" description="Disordered" evidence="1">
    <location>
        <begin position="1"/>
        <end position="29"/>
    </location>
</feature>
<dbReference type="EMBL" id="JAWDGP010007172">
    <property type="protein sequence ID" value="KAK3728801.1"/>
    <property type="molecule type" value="Genomic_DNA"/>
</dbReference>
<evidence type="ECO:0000313" key="3">
    <source>
        <dbReference type="Proteomes" id="UP001283361"/>
    </source>
</evidence>
<sequence>MADRCGSWRTVEDHDRSDPPGSKCLQSWRSTSFSAPWISREKGGGGRGDKGAGAEQQINCEAVSVCLQVCACVVPARCEWIRCNRQHARYWVAEAWLCVQALLLSRD</sequence>
<comment type="caution">
    <text evidence="2">The sequence shown here is derived from an EMBL/GenBank/DDBJ whole genome shotgun (WGS) entry which is preliminary data.</text>
</comment>
<dbReference type="AlphaFoldDB" id="A0AAE0Y130"/>
<proteinExistence type="predicted"/>
<name>A0AAE0Y130_9GAST</name>
<evidence type="ECO:0000256" key="1">
    <source>
        <dbReference type="SAM" id="MobiDB-lite"/>
    </source>
</evidence>
<keyword evidence="3" id="KW-1185">Reference proteome</keyword>
<gene>
    <name evidence="2" type="ORF">RRG08_013524</name>
</gene>
<accession>A0AAE0Y130</accession>
<reference evidence="2" key="1">
    <citation type="journal article" date="2023" name="G3 (Bethesda)">
        <title>A reference genome for the long-term kleptoplast-retaining sea slug Elysia crispata morphotype clarki.</title>
        <authorList>
            <person name="Eastman K.E."/>
            <person name="Pendleton A.L."/>
            <person name="Shaikh M.A."/>
            <person name="Suttiyut T."/>
            <person name="Ogas R."/>
            <person name="Tomko P."/>
            <person name="Gavelis G."/>
            <person name="Widhalm J.R."/>
            <person name="Wisecaver J.H."/>
        </authorList>
    </citation>
    <scope>NUCLEOTIDE SEQUENCE</scope>
    <source>
        <strain evidence="2">ECLA1</strain>
    </source>
</reference>
<dbReference type="Proteomes" id="UP001283361">
    <property type="component" value="Unassembled WGS sequence"/>
</dbReference>
<evidence type="ECO:0000313" key="2">
    <source>
        <dbReference type="EMBL" id="KAK3728801.1"/>
    </source>
</evidence>